<dbReference type="RefSeq" id="WP_182549805.1">
    <property type="nucleotide sequence ID" value="NZ_JACGXN010000003.1"/>
</dbReference>
<feature type="transmembrane region" description="Helical" evidence="7">
    <location>
        <begin position="63"/>
        <end position="82"/>
    </location>
</feature>
<keyword evidence="4 7" id="KW-0812">Transmembrane</keyword>
<feature type="transmembrane region" description="Helical" evidence="7">
    <location>
        <begin position="111"/>
        <end position="127"/>
    </location>
</feature>
<comment type="caution">
    <text evidence="8">The sequence shown here is derived from an EMBL/GenBank/DDBJ whole genome shotgun (WGS) entry which is preliminary data.</text>
</comment>
<feature type="transmembrane region" description="Helical" evidence="7">
    <location>
        <begin position="21"/>
        <end position="43"/>
    </location>
</feature>
<dbReference type="InterPro" id="IPR051907">
    <property type="entry name" value="DoxX-like_oxidoreductase"/>
</dbReference>
<dbReference type="PANTHER" id="PTHR33452">
    <property type="entry name" value="OXIDOREDUCTASE CATD-RELATED"/>
    <property type="match status" value="1"/>
</dbReference>
<dbReference type="EMBL" id="JACGXN010000003">
    <property type="protein sequence ID" value="MBA8879155.1"/>
    <property type="molecule type" value="Genomic_DNA"/>
</dbReference>
<keyword evidence="6 7" id="KW-0472">Membrane</keyword>
<evidence type="ECO:0000313" key="9">
    <source>
        <dbReference type="Proteomes" id="UP000549052"/>
    </source>
</evidence>
<proteinExistence type="inferred from homology"/>
<dbReference type="InterPro" id="IPR032808">
    <property type="entry name" value="DoxX"/>
</dbReference>
<evidence type="ECO:0000256" key="1">
    <source>
        <dbReference type="ARBA" id="ARBA00004651"/>
    </source>
</evidence>
<evidence type="ECO:0000256" key="6">
    <source>
        <dbReference type="ARBA" id="ARBA00023136"/>
    </source>
</evidence>
<evidence type="ECO:0000256" key="5">
    <source>
        <dbReference type="ARBA" id="ARBA00022989"/>
    </source>
</evidence>
<dbReference type="PANTHER" id="PTHR33452:SF1">
    <property type="entry name" value="INNER MEMBRANE PROTEIN YPHA-RELATED"/>
    <property type="match status" value="1"/>
</dbReference>
<dbReference type="Proteomes" id="UP000549052">
    <property type="component" value="Unassembled WGS sequence"/>
</dbReference>
<reference evidence="8 9" key="1">
    <citation type="submission" date="2020-07" db="EMBL/GenBank/DDBJ databases">
        <title>Genomic Encyclopedia of Type Strains, Phase IV (KMG-V): Genome sequencing to study the core and pangenomes of soil and plant-associated prokaryotes.</title>
        <authorList>
            <person name="Whitman W."/>
        </authorList>
    </citation>
    <scope>NUCLEOTIDE SEQUENCE [LARGE SCALE GENOMIC DNA]</scope>
    <source>
        <strain evidence="8 9">AN3</strain>
    </source>
</reference>
<comment type="subcellular location">
    <subcellularLocation>
        <location evidence="1">Cell membrane</location>
        <topology evidence="1">Multi-pass membrane protein</topology>
    </subcellularLocation>
</comment>
<comment type="similarity">
    <text evidence="2">Belongs to the DoxX family.</text>
</comment>
<name>A0A839ELR7_9HYPH</name>
<dbReference type="AlphaFoldDB" id="A0A839ELR7"/>
<organism evidence="8 9">
    <name type="scientific">Phyllobacterium myrsinacearum</name>
    <dbReference type="NCBI Taxonomy" id="28101"/>
    <lineage>
        <taxon>Bacteria</taxon>
        <taxon>Pseudomonadati</taxon>
        <taxon>Pseudomonadota</taxon>
        <taxon>Alphaproteobacteria</taxon>
        <taxon>Hyphomicrobiales</taxon>
        <taxon>Phyllobacteriaceae</taxon>
        <taxon>Phyllobacterium</taxon>
    </lineage>
</organism>
<evidence type="ECO:0000256" key="2">
    <source>
        <dbReference type="ARBA" id="ARBA00006679"/>
    </source>
</evidence>
<gene>
    <name evidence="8" type="ORF">FHW16_002873</name>
</gene>
<keyword evidence="5 7" id="KW-1133">Transmembrane helix</keyword>
<feature type="transmembrane region" description="Helical" evidence="7">
    <location>
        <begin position="89"/>
        <end position="105"/>
    </location>
</feature>
<evidence type="ECO:0000256" key="7">
    <source>
        <dbReference type="SAM" id="Phobius"/>
    </source>
</evidence>
<dbReference type="GO" id="GO:0005886">
    <property type="term" value="C:plasma membrane"/>
    <property type="evidence" value="ECO:0007669"/>
    <property type="project" value="UniProtKB-SubCell"/>
</dbReference>
<sequence length="143" mass="15559">MKLVLPFQRPLYDALEPYAYLLVRITAGLLLVPHGAQKLFGWFGGDPARVVDSFHAIGFEPAALFAMITGVVEFFGGLLVAVGLLTRPAAAICTCLLAVTIWVTSARGWAAMEYSVLWTIVCLTIAVRGGDRMSIDRVIGREF</sequence>
<keyword evidence="3" id="KW-1003">Cell membrane</keyword>
<evidence type="ECO:0000256" key="4">
    <source>
        <dbReference type="ARBA" id="ARBA00022692"/>
    </source>
</evidence>
<protein>
    <submittedName>
        <fullName evidence="8">Putative oxidoreductase</fullName>
    </submittedName>
</protein>
<evidence type="ECO:0000256" key="3">
    <source>
        <dbReference type="ARBA" id="ARBA00022475"/>
    </source>
</evidence>
<evidence type="ECO:0000313" key="8">
    <source>
        <dbReference type="EMBL" id="MBA8879155.1"/>
    </source>
</evidence>
<keyword evidence="9" id="KW-1185">Reference proteome</keyword>
<dbReference type="Pfam" id="PF07681">
    <property type="entry name" value="DoxX"/>
    <property type="match status" value="1"/>
</dbReference>
<accession>A0A839ELR7</accession>